<reference evidence="1" key="1">
    <citation type="journal article" date="2015" name="Nature">
        <title>Complex archaea that bridge the gap between prokaryotes and eukaryotes.</title>
        <authorList>
            <person name="Spang A."/>
            <person name="Saw J.H."/>
            <person name="Jorgensen S.L."/>
            <person name="Zaremba-Niedzwiedzka K."/>
            <person name="Martijn J."/>
            <person name="Lind A.E."/>
            <person name="van Eijk R."/>
            <person name="Schleper C."/>
            <person name="Guy L."/>
            <person name="Ettema T.J."/>
        </authorList>
    </citation>
    <scope>NUCLEOTIDE SEQUENCE</scope>
</reference>
<protein>
    <submittedName>
        <fullName evidence="1">Uncharacterized protein</fullName>
    </submittedName>
</protein>
<sequence>MMYPNKNYNYNKENLSCFRTIHNLVSDFPLYFSFEVDYNIMDQATIEFHNKLVFKKKRWNKFVKRKKHEYVDRLDSNVIENKVKDYFNIKVGHHIEAIMLQNYTLMTISKNSDPSLNKEDIVDILIGLKNNERYIAEYGLVSPITVKNAELIDLKDFEFKFEKKEDIERNIELLQILDSDHLKIRNLKDFYARSIHYKPVFNKLKEKRVLKRDDETIIYLDRIDFEVFDRLPNIYPDKKCLILENKATIELLLS</sequence>
<proteinExistence type="predicted"/>
<gene>
    <name evidence="1" type="ORF">LCGC14_1119870</name>
</gene>
<organism evidence="1">
    <name type="scientific">marine sediment metagenome</name>
    <dbReference type="NCBI Taxonomy" id="412755"/>
    <lineage>
        <taxon>unclassified sequences</taxon>
        <taxon>metagenomes</taxon>
        <taxon>ecological metagenomes</taxon>
    </lineage>
</organism>
<evidence type="ECO:0000313" key="1">
    <source>
        <dbReference type="EMBL" id="KKN02225.1"/>
    </source>
</evidence>
<comment type="caution">
    <text evidence="1">The sequence shown here is derived from an EMBL/GenBank/DDBJ whole genome shotgun (WGS) entry which is preliminary data.</text>
</comment>
<dbReference type="AlphaFoldDB" id="A0A0F9M4B3"/>
<dbReference type="EMBL" id="LAZR01005172">
    <property type="protein sequence ID" value="KKN02225.1"/>
    <property type="molecule type" value="Genomic_DNA"/>
</dbReference>
<name>A0A0F9M4B3_9ZZZZ</name>
<accession>A0A0F9M4B3</accession>